<gene>
    <name evidence="1" type="ORF">DW150_10305</name>
</gene>
<dbReference type="EMBL" id="QRLF01000014">
    <property type="protein sequence ID" value="RHI91400.1"/>
    <property type="molecule type" value="Genomic_DNA"/>
</dbReference>
<protein>
    <submittedName>
        <fullName evidence="1">Zinc ribbon domain-containing protein</fullName>
    </submittedName>
</protein>
<evidence type="ECO:0000313" key="2">
    <source>
        <dbReference type="Proteomes" id="UP000285777"/>
    </source>
</evidence>
<comment type="caution">
    <text evidence="1">The sequence shown here is derived from an EMBL/GenBank/DDBJ whole genome shotgun (WGS) entry which is preliminary data.</text>
</comment>
<organism evidence="1 2">
    <name type="scientific">Phocaeicola vulgatus</name>
    <name type="common">Bacteroides vulgatus</name>
    <dbReference type="NCBI Taxonomy" id="821"/>
    <lineage>
        <taxon>Bacteria</taxon>
        <taxon>Pseudomonadati</taxon>
        <taxon>Bacteroidota</taxon>
        <taxon>Bacteroidia</taxon>
        <taxon>Bacteroidales</taxon>
        <taxon>Bacteroidaceae</taxon>
        <taxon>Phocaeicola</taxon>
    </lineage>
</organism>
<dbReference type="Proteomes" id="UP000285777">
    <property type="component" value="Unassembled WGS sequence"/>
</dbReference>
<name>A0A412AFT9_PHOVU</name>
<dbReference type="RefSeq" id="WP_117885185.1">
    <property type="nucleotide sequence ID" value="NZ_CAXSKM010000003.1"/>
</dbReference>
<sequence length="765" mass="90350">MEQLCYIHFELLNHKTQEGYWATDKGLRVKHLPEVILESRGKTATGFYNEQTQRFRFFNYSEQDWNVLFQEYIFHDKITDKFYYLYILRILYAINTSKFQPEAFKKAIHKQITDYPTIQAWFIKDLYKYISFASLNRQELILPILNEFGYDFKVIEPQLLTDAIDFIGDFLIYRGLGIFNQFRLIFNRIQQWKKEKSDYHLEHITSKAHNEIIQLMLWLNDLHRMVDISVIEKYFYYLGMNIRTLIIRKLFEEHRNKNYSINIGFLETLLNSKRKLLADYQAALFGLKTEVNPSLEILIDAIKNYTDKKTFLTLNGVIDIAIQQSGSKKVKINLNSQRLFDICNGGLRINPKFNGFLLVEYQMTPNSTLALDNFREHTATVISRIRNLKDLSYDDIDYVESLINELNDCMDDLPKLLSLLKNKYPDNTWNTKGADEISKCLMPELLTINKARFTLSPSIDTFSNKEEIKANIINILNEWTESDCKDEWVIPVQNKELINRIMKGFYIQNTGETHPPFYIDWRDIYKNLKSNLPRPTDICYGNLSDKRHHITNKSFVWCKHQPCFRTAIEYKQSWQDYKLTDMLNILGHNITEDKGCGFIADGEYNRFVDVVLKAQKVVDKLQCKECGHILFPVKRSTGNDSNEYTYYYCENAQCKEYHQEIYINHCFNCKDGIIDSRESKRCPNGLCICPECLTCCSNDFFDRMANKYLSSNRLVPQWINNRLGKGHKDLHTLFCPKCGTEFDDTHTECPSCHYKWKIANYKRRI</sequence>
<reference evidence="1 2" key="1">
    <citation type="submission" date="2018-08" db="EMBL/GenBank/DDBJ databases">
        <title>A genome reference for cultivated species of the human gut microbiota.</title>
        <authorList>
            <person name="Zou Y."/>
            <person name="Xue W."/>
            <person name="Luo G."/>
        </authorList>
    </citation>
    <scope>NUCLEOTIDE SEQUENCE [LARGE SCALE GENOMIC DNA]</scope>
    <source>
        <strain evidence="1 2">AM13-21</strain>
    </source>
</reference>
<proteinExistence type="predicted"/>
<dbReference type="AlphaFoldDB" id="A0A412AFT9"/>
<accession>A0A412AFT9</accession>
<evidence type="ECO:0000313" key="1">
    <source>
        <dbReference type="EMBL" id="RHI91400.1"/>
    </source>
</evidence>